<keyword evidence="1" id="KW-0732">Signal</keyword>
<proteinExistence type="predicted"/>
<evidence type="ECO:0000313" key="2">
    <source>
        <dbReference type="EMBL" id="GMJ08022.1"/>
    </source>
</evidence>
<name>A0A9W7MPH8_HIBTR</name>
<evidence type="ECO:0000313" key="3">
    <source>
        <dbReference type="Proteomes" id="UP001165190"/>
    </source>
</evidence>
<organism evidence="2 3">
    <name type="scientific">Hibiscus trionum</name>
    <name type="common">Flower of an hour</name>
    <dbReference type="NCBI Taxonomy" id="183268"/>
    <lineage>
        <taxon>Eukaryota</taxon>
        <taxon>Viridiplantae</taxon>
        <taxon>Streptophyta</taxon>
        <taxon>Embryophyta</taxon>
        <taxon>Tracheophyta</taxon>
        <taxon>Spermatophyta</taxon>
        <taxon>Magnoliopsida</taxon>
        <taxon>eudicotyledons</taxon>
        <taxon>Gunneridae</taxon>
        <taxon>Pentapetalae</taxon>
        <taxon>rosids</taxon>
        <taxon>malvids</taxon>
        <taxon>Malvales</taxon>
        <taxon>Malvaceae</taxon>
        <taxon>Malvoideae</taxon>
        <taxon>Hibiscus</taxon>
    </lineage>
</organism>
<evidence type="ECO:0000256" key="1">
    <source>
        <dbReference type="SAM" id="SignalP"/>
    </source>
</evidence>
<dbReference type="Proteomes" id="UP001165190">
    <property type="component" value="Unassembled WGS sequence"/>
</dbReference>
<feature type="chain" id="PRO_5040882197" evidence="1">
    <location>
        <begin position="20"/>
        <end position="80"/>
    </location>
</feature>
<protein>
    <submittedName>
        <fullName evidence="2">Uncharacterized protein</fullName>
    </submittedName>
</protein>
<keyword evidence="3" id="KW-1185">Reference proteome</keyword>
<sequence length="80" mass="8448">MRPFCLLLVVLAMLVLSESTSVDCCRPFRSTKATGDATGEAVGGVKDVRVSVEDGRGRVLEEKQVTTDMAAGPSRKGPGH</sequence>
<gene>
    <name evidence="2" type="ORF">HRI_004471400</name>
</gene>
<feature type="signal peptide" evidence="1">
    <location>
        <begin position="1"/>
        <end position="19"/>
    </location>
</feature>
<comment type="caution">
    <text evidence="2">The sequence shown here is derived from an EMBL/GenBank/DDBJ whole genome shotgun (WGS) entry which is preliminary data.</text>
</comment>
<accession>A0A9W7MPH8</accession>
<dbReference type="AlphaFoldDB" id="A0A9W7MPH8"/>
<dbReference type="OrthoDB" id="988884at2759"/>
<dbReference type="EMBL" id="BSYR01000049">
    <property type="protein sequence ID" value="GMJ08022.1"/>
    <property type="molecule type" value="Genomic_DNA"/>
</dbReference>
<reference evidence="2" key="1">
    <citation type="submission" date="2023-05" db="EMBL/GenBank/DDBJ databases">
        <title>Genome and transcriptome analyses reveal genes involved in the formation of fine ridges on petal epidermal cells in Hibiscus trionum.</title>
        <authorList>
            <person name="Koshimizu S."/>
            <person name="Masuda S."/>
            <person name="Ishii T."/>
            <person name="Shirasu K."/>
            <person name="Hoshino A."/>
            <person name="Arita M."/>
        </authorList>
    </citation>
    <scope>NUCLEOTIDE SEQUENCE</scope>
    <source>
        <strain evidence="2">Hamamatsu line</strain>
    </source>
</reference>